<dbReference type="AlphaFoldDB" id="A0A382NDG1"/>
<dbReference type="InterPro" id="IPR038158">
    <property type="entry name" value="H-NOX_domain_sf"/>
</dbReference>
<sequence>MYGMINKAIRTLVTREAGEEVWEQVLIESGIDEDVYEDLEGYDDSVTFSLVGAVSETLGVPPGDVLEMFGVYWATDVAPKGYGEYYNAFGDDFESFVAGLDEMHVRITKMLPSLVPPAFKIEKLGENHFKVHYESQRDGLAPLAVGMLKGVAMHFGGEADITQIEYKGVDDHDVFEVRFTES</sequence>
<feature type="domain" description="Heme NO-binding" evidence="1">
    <location>
        <begin position="2"/>
        <end position="162"/>
    </location>
</feature>
<dbReference type="Pfam" id="PF07700">
    <property type="entry name" value="HNOB"/>
    <property type="match status" value="1"/>
</dbReference>
<accession>A0A382NDG1</accession>
<dbReference type="EMBL" id="UINC01098813">
    <property type="protein sequence ID" value="SVC57621.1"/>
    <property type="molecule type" value="Genomic_DNA"/>
</dbReference>
<dbReference type="GO" id="GO:0020037">
    <property type="term" value="F:heme binding"/>
    <property type="evidence" value="ECO:0007669"/>
    <property type="project" value="InterPro"/>
</dbReference>
<evidence type="ECO:0000313" key="2">
    <source>
        <dbReference type="EMBL" id="SVC57621.1"/>
    </source>
</evidence>
<dbReference type="InterPro" id="IPR011644">
    <property type="entry name" value="Heme_NO-bd"/>
</dbReference>
<protein>
    <recommendedName>
        <fullName evidence="1">Heme NO-binding domain-containing protein</fullName>
    </recommendedName>
</protein>
<dbReference type="Gene3D" id="3.90.1520.10">
    <property type="entry name" value="H-NOX domain"/>
    <property type="match status" value="1"/>
</dbReference>
<organism evidence="2">
    <name type="scientific">marine metagenome</name>
    <dbReference type="NCBI Taxonomy" id="408172"/>
    <lineage>
        <taxon>unclassified sequences</taxon>
        <taxon>metagenomes</taxon>
        <taxon>ecological metagenomes</taxon>
    </lineage>
</organism>
<reference evidence="2" key="1">
    <citation type="submission" date="2018-05" db="EMBL/GenBank/DDBJ databases">
        <authorList>
            <person name="Lanie J.A."/>
            <person name="Ng W.-L."/>
            <person name="Kazmierczak K.M."/>
            <person name="Andrzejewski T.M."/>
            <person name="Davidsen T.M."/>
            <person name="Wayne K.J."/>
            <person name="Tettelin H."/>
            <person name="Glass J.I."/>
            <person name="Rusch D."/>
            <person name="Podicherti R."/>
            <person name="Tsui H.-C.T."/>
            <person name="Winkler M.E."/>
        </authorList>
    </citation>
    <scope>NUCLEOTIDE SEQUENCE</scope>
</reference>
<dbReference type="SUPFAM" id="SSF111126">
    <property type="entry name" value="Ligand-binding domain in the NO signalling and Golgi transport"/>
    <property type="match status" value="1"/>
</dbReference>
<dbReference type="InterPro" id="IPR024096">
    <property type="entry name" value="NO_sig/Golgi_transp_ligand-bd"/>
</dbReference>
<name>A0A382NDG1_9ZZZZ</name>
<gene>
    <name evidence="2" type="ORF">METZ01_LOCUS310475</name>
</gene>
<evidence type="ECO:0000259" key="1">
    <source>
        <dbReference type="Pfam" id="PF07700"/>
    </source>
</evidence>
<dbReference type="PANTHER" id="PTHR45655:SF13">
    <property type="entry name" value="SOLUBLE GUANYLATE CYCLASE GCY-32-RELATED"/>
    <property type="match status" value="1"/>
</dbReference>
<dbReference type="PANTHER" id="PTHR45655">
    <property type="entry name" value="GUANYLATE CYCLASE SOLUBLE SUBUNIT BETA-2"/>
    <property type="match status" value="1"/>
</dbReference>
<proteinExistence type="predicted"/>